<feature type="transmembrane region" description="Helical" evidence="8">
    <location>
        <begin position="242"/>
        <end position="267"/>
    </location>
</feature>
<comment type="subcellular location">
    <subcellularLocation>
        <location evidence="1">Membrane</location>
        <topology evidence="1">Multi-pass membrane protein</topology>
    </subcellularLocation>
</comment>
<evidence type="ECO:0000256" key="8">
    <source>
        <dbReference type="SAM" id="Phobius"/>
    </source>
</evidence>
<protein>
    <recommendedName>
        <fullName evidence="9">Cation efflux protein transmembrane domain-containing protein</fullName>
    </recommendedName>
</protein>
<evidence type="ECO:0000259" key="9">
    <source>
        <dbReference type="Pfam" id="PF01545"/>
    </source>
</evidence>
<organism evidence="10 11">
    <name type="scientific">Tritrichomonas musculus</name>
    <dbReference type="NCBI Taxonomy" id="1915356"/>
    <lineage>
        <taxon>Eukaryota</taxon>
        <taxon>Metamonada</taxon>
        <taxon>Parabasalia</taxon>
        <taxon>Tritrichomonadida</taxon>
        <taxon>Tritrichomonadidae</taxon>
        <taxon>Tritrichomonas</taxon>
    </lineage>
</organism>
<feature type="transmembrane region" description="Helical" evidence="8">
    <location>
        <begin position="34"/>
        <end position="54"/>
    </location>
</feature>
<dbReference type="PANTHER" id="PTHR45755:SF4">
    <property type="entry name" value="ZINC TRANSPORTER 7"/>
    <property type="match status" value="1"/>
</dbReference>
<dbReference type="Proteomes" id="UP001470230">
    <property type="component" value="Unassembled WGS sequence"/>
</dbReference>
<keyword evidence="5 8" id="KW-1133">Transmembrane helix</keyword>
<evidence type="ECO:0000313" key="11">
    <source>
        <dbReference type="Proteomes" id="UP001470230"/>
    </source>
</evidence>
<proteinExistence type="inferred from homology"/>
<dbReference type="InterPro" id="IPR002524">
    <property type="entry name" value="Cation_efflux"/>
</dbReference>
<keyword evidence="4 8" id="KW-0812">Transmembrane</keyword>
<keyword evidence="11" id="KW-1185">Reference proteome</keyword>
<dbReference type="Pfam" id="PF01545">
    <property type="entry name" value="Cation_efflux"/>
    <property type="match status" value="2"/>
</dbReference>
<gene>
    <name evidence="10" type="ORF">M9Y10_023348</name>
</gene>
<feature type="domain" description="Cation efflux protein transmembrane" evidence="9">
    <location>
        <begin position="66"/>
        <end position="193"/>
    </location>
</feature>
<name>A0ABR2KUV2_9EUKA</name>
<evidence type="ECO:0000256" key="7">
    <source>
        <dbReference type="ARBA" id="ARBA00023136"/>
    </source>
</evidence>
<evidence type="ECO:0000313" key="10">
    <source>
        <dbReference type="EMBL" id="KAK8894907.1"/>
    </source>
</evidence>
<dbReference type="Gene3D" id="1.20.1510.10">
    <property type="entry name" value="Cation efflux protein transmembrane domain"/>
    <property type="match status" value="1"/>
</dbReference>
<evidence type="ECO:0000256" key="5">
    <source>
        <dbReference type="ARBA" id="ARBA00022989"/>
    </source>
</evidence>
<dbReference type="NCBIfam" id="TIGR01297">
    <property type="entry name" value="CDF"/>
    <property type="match status" value="1"/>
</dbReference>
<evidence type="ECO:0000256" key="3">
    <source>
        <dbReference type="ARBA" id="ARBA00022448"/>
    </source>
</evidence>
<feature type="transmembrane region" description="Helical" evidence="8">
    <location>
        <begin position="307"/>
        <end position="325"/>
    </location>
</feature>
<keyword evidence="3" id="KW-0813">Transport</keyword>
<feature type="transmembrane region" description="Helical" evidence="8">
    <location>
        <begin position="279"/>
        <end position="301"/>
    </location>
</feature>
<dbReference type="InterPro" id="IPR027469">
    <property type="entry name" value="Cation_efflux_TMD_sf"/>
</dbReference>
<dbReference type="PANTHER" id="PTHR45755">
    <property type="match status" value="1"/>
</dbReference>
<feature type="transmembrane region" description="Helical" evidence="8">
    <location>
        <begin position="133"/>
        <end position="159"/>
    </location>
</feature>
<dbReference type="SUPFAM" id="SSF161111">
    <property type="entry name" value="Cation efflux protein transmembrane domain-like"/>
    <property type="match status" value="1"/>
</dbReference>
<reference evidence="10 11" key="1">
    <citation type="submission" date="2024-04" db="EMBL/GenBank/DDBJ databases">
        <title>Tritrichomonas musculus Genome.</title>
        <authorList>
            <person name="Alves-Ferreira E."/>
            <person name="Grigg M."/>
            <person name="Lorenzi H."/>
            <person name="Galac M."/>
        </authorList>
    </citation>
    <scope>NUCLEOTIDE SEQUENCE [LARGE SCALE GENOMIC DNA]</scope>
    <source>
        <strain evidence="10 11">EAF2021</strain>
    </source>
</reference>
<evidence type="ECO:0000256" key="2">
    <source>
        <dbReference type="ARBA" id="ARBA00008873"/>
    </source>
</evidence>
<dbReference type="InterPro" id="IPR058533">
    <property type="entry name" value="Cation_efflux_TM"/>
</dbReference>
<dbReference type="EMBL" id="JAPFFF010000003">
    <property type="protein sequence ID" value="KAK8894907.1"/>
    <property type="molecule type" value="Genomic_DNA"/>
</dbReference>
<evidence type="ECO:0000256" key="6">
    <source>
        <dbReference type="ARBA" id="ARBA00023065"/>
    </source>
</evidence>
<feature type="domain" description="Cation efflux protein transmembrane" evidence="9">
    <location>
        <begin position="235"/>
        <end position="332"/>
    </location>
</feature>
<feature type="transmembrane region" description="Helical" evidence="8">
    <location>
        <begin position="66"/>
        <end position="86"/>
    </location>
</feature>
<dbReference type="InterPro" id="IPR045316">
    <property type="entry name" value="Msc2-like"/>
</dbReference>
<keyword evidence="6" id="KW-0406">Ion transport</keyword>
<sequence>MIDIATNFQFIHNGFTFFTACISSFLQCSTGQQMNTFVFLFSLFLSLPHFPLPVPPQRISYENFKVLIYIILTLLCNIIAIEYGVLYNALSIISDAMMSMCNCVTMIGEIIADIASYMPPTKNFPYGFKRGIIICDFTVTILLTYVTFDLISSAISTLISYDFTSSMTNSNNNSSSILLSSSPSLVSSLLSLLASPAAKNANPLQTNSSENNFSLLQDIGNTSQNITNGNLNDINSKNPMELFYVALLGMLNNLFGLFFLGTIHFTTCTIAEDGNSMSVFSDFISSLSVVLCSILSVFFNINFIDPFISIFISLMIFSLSISRMFKLFKILMQSTPDYFEQREFLAGISDNMDNVSQYNAWSLDEKTNVVTFQMPKKKSNETERIREKIKNILQNNPNLILTYEN</sequence>
<comment type="similarity">
    <text evidence="2">Belongs to the cation diffusion facilitator (CDF) transporter (TC 2.A.4) family. SLC30A subfamily.</text>
</comment>
<keyword evidence="7 8" id="KW-0472">Membrane</keyword>
<evidence type="ECO:0000256" key="1">
    <source>
        <dbReference type="ARBA" id="ARBA00004141"/>
    </source>
</evidence>
<comment type="caution">
    <text evidence="10">The sequence shown here is derived from an EMBL/GenBank/DDBJ whole genome shotgun (WGS) entry which is preliminary data.</text>
</comment>
<accession>A0ABR2KUV2</accession>
<evidence type="ECO:0000256" key="4">
    <source>
        <dbReference type="ARBA" id="ARBA00022692"/>
    </source>
</evidence>